<evidence type="ECO:0000313" key="2">
    <source>
        <dbReference type="Proteomes" id="UP000684084"/>
    </source>
</evidence>
<dbReference type="AlphaFoldDB" id="A0A915ZPH8"/>
<reference evidence="1" key="1">
    <citation type="submission" date="2020-05" db="EMBL/GenBank/DDBJ databases">
        <authorList>
            <person name="Rincon C."/>
            <person name="Sanders R I."/>
            <person name="Robbins C."/>
            <person name="Chaturvedi A."/>
        </authorList>
    </citation>
    <scope>NUCLEOTIDE SEQUENCE</scope>
    <source>
        <strain evidence="1">CHB12</strain>
    </source>
</reference>
<dbReference type="OrthoDB" id="10476418at2759"/>
<dbReference type="Proteomes" id="UP000684084">
    <property type="component" value="Unassembled WGS sequence"/>
</dbReference>
<protein>
    <submittedName>
        <fullName evidence="1">Uncharacterized protein</fullName>
    </submittedName>
</protein>
<evidence type="ECO:0000313" key="1">
    <source>
        <dbReference type="EMBL" id="CAB5385873.1"/>
    </source>
</evidence>
<proteinExistence type="predicted"/>
<comment type="caution">
    <text evidence="1">The sequence shown here is derived from an EMBL/GenBank/DDBJ whole genome shotgun (WGS) entry which is preliminary data.</text>
</comment>
<organism evidence="1 2">
    <name type="scientific">Rhizophagus irregularis</name>
    <dbReference type="NCBI Taxonomy" id="588596"/>
    <lineage>
        <taxon>Eukaryota</taxon>
        <taxon>Fungi</taxon>
        <taxon>Fungi incertae sedis</taxon>
        <taxon>Mucoromycota</taxon>
        <taxon>Glomeromycotina</taxon>
        <taxon>Glomeromycetes</taxon>
        <taxon>Glomerales</taxon>
        <taxon>Glomeraceae</taxon>
        <taxon>Rhizophagus</taxon>
    </lineage>
</organism>
<gene>
    <name evidence="1" type="ORF">CHRIB12_LOCUS19456</name>
</gene>
<sequence length="156" mass="18346">MVSYEKKMLEKGDIDQAAMVRNINIAFSSILFDQSLIYWVREGNQFRKEEGIGKVDKRSRNDILGRVNNENKKNRKKGDNNEKETIDSTRVPDVIIMPNFFVQEFIVSWEAGNLRFYRVIYYNNYLKSSDFSVMDIRVSKFVTFQHNSSVIRGKNI</sequence>
<dbReference type="EMBL" id="CAGKOT010000054">
    <property type="protein sequence ID" value="CAB5385873.1"/>
    <property type="molecule type" value="Genomic_DNA"/>
</dbReference>
<name>A0A915ZPH8_9GLOM</name>
<accession>A0A915ZPH8</accession>